<dbReference type="EMBL" id="LTAI01000003">
    <property type="protein sequence ID" value="ORE00632.1"/>
    <property type="molecule type" value="Genomic_DNA"/>
</dbReference>
<dbReference type="AlphaFoldDB" id="A0A1X0QLH0"/>
<gene>
    <name evidence="3" type="ORF">A0H76_1373</name>
</gene>
<dbReference type="VEuPathDB" id="MicrosporidiaDB:HERIO_1963"/>
<name>A0A1X0QLH0_9MICR</name>
<feature type="compositionally biased region" description="Basic and acidic residues" evidence="2">
    <location>
        <begin position="141"/>
        <end position="152"/>
    </location>
</feature>
<comment type="caution">
    <text evidence="3">The sequence shown here is derived from an EMBL/GenBank/DDBJ whole genome shotgun (WGS) entry which is preliminary data.</text>
</comment>
<feature type="compositionally biased region" description="Polar residues" evidence="2">
    <location>
        <begin position="127"/>
        <end position="137"/>
    </location>
</feature>
<evidence type="ECO:0000313" key="4">
    <source>
        <dbReference type="Proteomes" id="UP000192501"/>
    </source>
</evidence>
<sequence length="477" mass="55782">MIFNLLLVIKYDCSSLMDNVEQSIPENTNVYESNPLNQTVVSENDSSSVTRNEQLLTDEEMNFILENTDLSENFLIENSKDFFESNENKNKDNYENPILSIDPDPIPAVNKDSIPAVNKDSIPAINSDPTPAINSDPTPDINKDSIPDINKDSISDINKDSISDIKNNNKNISLDINKSNSQLEDFKEELGRKRKYNNNISSIEQVIQNVKKFKKNEPSKINNDDQKMKKSKNVIENSNEIPEFKTFNTEELEEILKIFSKRVSPKKILTFDHKKVVDKIIPRSLNNKEKEYYENIFKENYSKRTFKPDSKNFNEDLFEVKNNNILSYYELFLIEVFFKECCLKSKKKIYLNDLELAINEFVNYLNNSLKFIKFYHKLKNLIKKIKNKQNEEDDIQESIKDLILTFKNDCNLNEEDQFFIGTSVFFINIHSNKDTMAVLEWARKIVTDKQITEMNYIDSIKNEFPKNKQLFFIGLKK</sequence>
<evidence type="ECO:0000313" key="3">
    <source>
        <dbReference type="EMBL" id="ORE00632.1"/>
    </source>
</evidence>
<reference evidence="3 4" key="1">
    <citation type="journal article" date="2017" name="Environ. Microbiol.">
        <title>Decay of the glycolytic pathway and adaptation to intranuclear parasitism within Enterocytozoonidae microsporidia.</title>
        <authorList>
            <person name="Wiredu Boakye D."/>
            <person name="Jaroenlak P."/>
            <person name="Prachumwat A."/>
            <person name="Williams T.A."/>
            <person name="Bateman K.S."/>
            <person name="Itsathitphaisarn O."/>
            <person name="Sritunyalucksana K."/>
            <person name="Paszkiewicz K.H."/>
            <person name="Moore K.A."/>
            <person name="Stentiford G.D."/>
            <person name="Williams B.A."/>
        </authorList>
    </citation>
    <scope>NUCLEOTIDE SEQUENCE [LARGE SCALE GENOMIC DNA]</scope>
    <source>
        <strain evidence="4">canceri</strain>
    </source>
</reference>
<dbReference type="VEuPathDB" id="MicrosporidiaDB:HERIO_1964"/>
<evidence type="ECO:0000256" key="2">
    <source>
        <dbReference type="SAM" id="MobiDB-lite"/>
    </source>
</evidence>
<feature type="region of interest" description="Disordered" evidence="2">
    <location>
        <begin position="86"/>
        <end position="152"/>
    </location>
</feature>
<protein>
    <submittedName>
        <fullName evidence="3">Uncharacterized protein</fullName>
    </submittedName>
</protein>
<accession>A0A1X0QLH0</accession>
<dbReference type="VEuPathDB" id="MicrosporidiaDB:A0H76_1373"/>
<feature type="coiled-coil region" evidence="1">
    <location>
        <begin position="378"/>
        <end position="405"/>
    </location>
</feature>
<proteinExistence type="predicted"/>
<organism evidence="3 4">
    <name type="scientific">Hepatospora eriocheir</name>
    <dbReference type="NCBI Taxonomy" id="1081669"/>
    <lineage>
        <taxon>Eukaryota</taxon>
        <taxon>Fungi</taxon>
        <taxon>Fungi incertae sedis</taxon>
        <taxon>Microsporidia</taxon>
        <taxon>Hepatosporidae</taxon>
        <taxon>Hepatospora</taxon>
    </lineage>
</organism>
<keyword evidence="1" id="KW-0175">Coiled coil</keyword>
<evidence type="ECO:0000256" key="1">
    <source>
        <dbReference type="SAM" id="Coils"/>
    </source>
</evidence>
<dbReference type="Proteomes" id="UP000192501">
    <property type="component" value="Unassembled WGS sequence"/>
</dbReference>